<dbReference type="PANTHER" id="PTHR30603">
    <property type="entry name" value="RNA POLYMERASE SIGMA FACTOR RPO"/>
    <property type="match status" value="1"/>
</dbReference>
<evidence type="ECO:0000313" key="7">
    <source>
        <dbReference type="EMBL" id="MCY1013622.1"/>
    </source>
</evidence>
<dbReference type="Pfam" id="PF04542">
    <property type="entry name" value="Sigma70_r2"/>
    <property type="match status" value="1"/>
</dbReference>
<dbReference type="PANTHER" id="PTHR30603:SF47">
    <property type="entry name" value="RNA POLYMERASE SIGMA FACTOR SIGD, CHLOROPLASTIC"/>
    <property type="match status" value="1"/>
</dbReference>
<keyword evidence="4" id="KW-0804">Transcription</keyword>
<dbReference type="GO" id="GO:0006352">
    <property type="term" value="P:DNA-templated transcription initiation"/>
    <property type="evidence" value="ECO:0007669"/>
    <property type="project" value="InterPro"/>
</dbReference>
<dbReference type="AlphaFoldDB" id="A0A9X3F093"/>
<evidence type="ECO:0000256" key="5">
    <source>
        <dbReference type="SAM" id="MobiDB-lite"/>
    </source>
</evidence>
<dbReference type="InterPro" id="IPR007630">
    <property type="entry name" value="RNA_pol_sigma70_r4"/>
</dbReference>
<dbReference type="PRINTS" id="PR00046">
    <property type="entry name" value="SIGMA70FCT"/>
</dbReference>
<keyword evidence="8" id="KW-1185">Reference proteome</keyword>
<dbReference type="InterPro" id="IPR036388">
    <property type="entry name" value="WH-like_DNA-bd_sf"/>
</dbReference>
<sequence>MIGGRADLERRRYDEPRPSPTRNSFGDEWPAAAGLAEARRRLSHQTGDFFARSLRRARPMHGLPMPSLARRRSCTSAQDEPGSAAPSTHDRGTSRHSQIWHGNCSDRRPMRPAPTASSASSPAVAGVPPSTRTAERVGSSPYSPLSAYFRELSQLPALSRDEELDAATRIAALRANFWRTLFGHAPFVAPLCEFLVDALSDDDRPNRRDELARVARAFDHTLPEGATFERIRDELGEVLVEVDCAVIDRLVAGLAVVERCGGSERVGLRRLPTQEPIFWRFAAEVRGSHRALQVAKNAFVRANLRLVIAIARQYDRGLLPLQDLIQEGNLGLLRAVDRFDHRRGCRFATYAAWWIRHAIHAAVYDKSRDVRLPAHVRMAQSKLRRVTREFEAQHGRAPSDAELVALTGLGGDRLERVRGARTDAPLSLDHAVSGPDGLVLHEVLMNPDDATAPERIDETIIAARVGNAFARLSSVEADILRKHLGLDDEEGGLTLQQIGRTHSLSRERIRQLRKQALVKLRAELRRQGLA</sequence>
<protein>
    <submittedName>
        <fullName evidence="7">RNA polymerase sigma factor RpoD/SigA</fullName>
    </submittedName>
</protein>
<keyword evidence="3" id="KW-0238">DNA-binding</keyword>
<evidence type="ECO:0000313" key="8">
    <source>
        <dbReference type="Proteomes" id="UP001150924"/>
    </source>
</evidence>
<dbReference type="NCBIfam" id="TIGR02937">
    <property type="entry name" value="sigma70-ECF"/>
    <property type="match status" value="1"/>
</dbReference>
<organism evidence="7 8">
    <name type="scientific">Nannocystis pusilla</name>
    <dbReference type="NCBI Taxonomy" id="889268"/>
    <lineage>
        <taxon>Bacteria</taxon>
        <taxon>Pseudomonadati</taxon>
        <taxon>Myxococcota</taxon>
        <taxon>Polyangia</taxon>
        <taxon>Nannocystales</taxon>
        <taxon>Nannocystaceae</taxon>
        <taxon>Nannocystis</taxon>
    </lineage>
</organism>
<dbReference type="InterPro" id="IPR009042">
    <property type="entry name" value="RNA_pol_sigma70_r1_2"/>
</dbReference>
<dbReference type="PROSITE" id="PS00715">
    <property type="entry name" value="SIGMA70_1"/>
    <property type="match status" value="1"/>
</dbReference>
<dbReference type="InterPro" id="IPR013324">
    <property type="entry name" value="RNA_pol_sigma_r3/r4-like"/>
</dbReference>
<dbReference type="EMBL" id="JAPNKE010000002">
    <property type="protein sequence ID" value="MCY1013622.1"/>
    <property type="molecule type" value="Genomic_DNA"/>
</dbReference>
<evidence type="ECO:0000256" key="3">
    <source>
        <dbReference type="ARBA" id="ARBA00023125"/>
    </source>
</evidence>
<dbReference type="SUPFAM" id="SSF88946">
    <property type="entry name" value="Sigma2 domain of RNA polymerase sigma factors"/>
    <property type="match status" value="1"/>
</dbReference>
<dbReference type="InterPro" id="IPR050239">
    <property type="entry name" value="Sigma-70_RNA_pol_init_factors"/>
</dbReference>
<dbReference type="RefSeq" id="WP_267777690.1">
    <property type="nucleotide sequence ID" value="NZ_JAPNKE010000002.1"/>
</dbReference>
<feature type="compositionally biased region" description="Low complexity" evidence="5">
    <location>
        <begin position="113"/>
        <end position="131"/>
    </location>
</feature>
<dbReference type="InterPro" id="IPR014284">
    <property type="entry name" value="RNA_pol_sigma-70_dom"/>
</dbReference>
<keyword evidence="2" id="KW-0731">Sigma factor</keyword>
<dbReference type="InterPro" id="IPR007627">
    <property type="entry name" value="RNA_pol_sigma70_r2"/>
</dbReference>
<evidence type="ECO:0000259" key="6">
    <source>
        <dbReference type="PROSITE" id="PS00715"/>
    </source>
</evidence>
<evidence type="ECO:0000256" key="1">
    <source>
        <dbReference type="ARBA" id="ARBA00023015"/>
    </source>
</evidence>
<feature type="region of interest" description="Disordered" evidence="5">
    <location>
        <begin position="1"/>
        <end position="31"/>
    </location>
</feature>
<feature type="compositionally biased region" description="Basic and acidic residues" evidence="5">
    <location>
        <begin position="1"/>
        <end position="17"/>
    </location>
</feature>
<dbReference type="Gene3D" id="1.10.10.10">
    <property type="entry name" value="Winged helix-like DNA-binding domain superfamily/Winged helix DNA-binding domain"/>
    <property type="match status" value="2"/>
</dbReference>
<dbReference type="InterPro" id="IPR013325">
    <property type="entry name" value="RNA_pol_sigma_r2"/>
</dbReference>
<evidence type="ECO:0000256" key="2">
    <source>
        <dbReference type="ARBA" id="ARBA00023082"/>
    </source>
</evidence>
<dbReference type="GO" id="GO:0003677">
    <property type="term" value="F:DNA binding"/>
    <property type="evidence" value="ECO:0007669"/>
    <property type="project" value="UniProtKB-KW"/>
</dbReference>
<accession>A0A9X3F093</accession>
<dbReference type="GO" id="GO:0016987">
    <property type="term" value="F:sigma factor activity"/>
    <property type="evidence" value="ECO:0007669"/>
    <property type="project" value="UniProtKB-KW"/>
</dbReference>
<feature type="region of interest" description="Disordered" evidence="5">
    <location>
        <begin position="53"/>
        <end position="141"/>
    </location>
</feature>
<proteinExistence type="predicted"/>
<feature type="domain" description="RNA polymerase sigma-70" evidence="6">
    <location>
        <begin position="323"/>
        <end position="336"/>
    </location>
</feature>
<dbReference type="Pfam" id="PF04545">
    <property type="entry name" value="Sigma70_r4"/>
    <property type="match status" value="1"/>
</dbReference>
<dbReference type="Gene3D" id="1.20.120.1810">
    <property type="match status" value="1"/>
</dbReference>
<name>A0A9X3F093_9BACT</name>
<keyword evidence="1" id="KW-0805">Transcription regulation</keyword>
<dbReference type="InterPro" id="IPR000943">
    <property type="entry name" value="RNA_pol_sigma70"/>
</dbReference>
<gene>
    <name evidence="7" type="ORF">OV079_50465</name>
</gene>
<reference evidence="7" key="1">
    <citation type="submission" date="2022-11" db="EMBL/GenBank/DDBJ databases">
        <title>Minimal conservation of predation-associated metabolite biosynthetic gene clusters underscores biosynthetic potential of Myxococcota including descriptions for ten novel species: Archangium lansinium sp. nov., Myxococcus landrumus sp. nov., Nannocystis bai.</title>
        <authorList>
            <person name="Ahearne A."/>
            <person name="Stevens C."/>
            <person name="Phillips K."/>
        </authorList>
    </citation>
    <scope>NUCLEOTIDE SEQUENCE</scope>
    <source>
        <strain evidence="7">Na p29</strain>
    </source>
</reference>
<dbReference type="Pfam" id="PF00140">
    <property type="entry name" value="Sigma70_r1_2"/>
    <property type="match status" value="1"/>
</dbReference>
<dbReference type="Proteomes" id="UP001150924">
    <property type="component" value="Unassembled WGS sequence"/>
</dbReference>
<evidence type="ECO:0000256" key="4">
    <source>
        <dbReference type="ARBA" id="ARBA00023163"/>
    </source>
</evidence>
<dbReference type="SUPFAM" id="SSF88659">
    <property type="entry name" value="Sigma3 and sigma4 domains of RNA polymerase sigma factors"/>
    <property type="match status" value="2"/>
</dbReference>
<comment type="caution">
    <text evidence="7">The sequence shown here is derived from an EMBL/GenBank/DDBJ whole genome shotgun (WGS) entry which is preliminary data.</text>
</comment>